<gene>
    <name evidence="10" type="ORF">CCH79_00016744</name>
</gene>
<evidence type="ECO:0000256" key="9">
    <source>
        <dbReference type="SAM" id="MobiDB-lite"/>
    </source>
</evidence>
<feature type="region of interest" description="Disordered" evidence="9">
    <location>
        <begin position="644"/>
        <end position="719"/>
    </location>
</feature>
<keyword evidence="7" id="KW-0206">Cytoskeleton</keyword>
<keyword evidence="11" id="KW-1185">Reference proteome</keyword>
<evidence type="ECO:0000256" key="3">
    <source>
        <dbReference type="ARBA" id="ARBA00022490"/>
    </source>
</evidence>
<name>A0A315V587_GAMAF</name>
<comment type="subcellular location">
    <subcellularLocation>
        <location evidence="1">Cell projection</location>
        <location evidence="1">Cilium</location>
        <location evidence="1">Flagellum</location>
    </subcellularLocation>
    <subcellularLocation>
        <location evidence="2">Cytoplasm</location>
        <location evidence="2">Cytoskeleton</location>
        <location evidence="2">Cilium axoneme</location>
    </subcellularLocation>
</comment>
<organism evidence="10 11">
    <name type="scientific">Gambusia affinis</name>
    <name type="common">Western mosquitofish</name>
    <name type="synonym">Heterandria affinis</name>
    <dbReference type="NCBI Taxonomy" id="33528"/>
    <lineage>
        <taxon>Eukaryota</taxon>
        <taxon>Metazoa</taxon>
        <taxon>Chordata</taxon>
        <taxon>Craniata</taxon>
        <taxon>Vertebrata</taxon>
        <taxon>Euteleostomi</taxon>
        <taxon>Actinopterygii</taxon>
        <taxon>Neopterygii</taxon>
        <taxon>Teleostei</taxon>
        <taxon>Neoteleostei</taxon>
        <taxon>Acanthomorphata</taxon>
        <taxon>Ovalentaria</taxon>
        <taxon>Atherinomorphae</taxon>
        <taxon>Cyprinodontiformes</taxon>
        <taxon>Poeciliidae</taxon>
        <taxon>Poeciliinae</taxon>
        <taxon>Gambusia</taxon>
    </lineage>
</organism>
<evidence type="ECO:0000256" key="8">
    <source>
        <dbReference type="ARBA" id="ARBA00023273"/>
    </source>
</evidence>
<reference evidence="10 11" key="1">
    <citation type="journal article" date="2018" name="G3 (Bethesda)">
        <title>A High-Quality Reference Genome for the Invasive Mosquitofish Gambusia affinis Using a Chicago Library.</title>
        <authorList>
            <person name="Hoffberg S.L."/>
            <person name="Troendle N.J."/>
            <person name="Glenn T.C."/>
            <person name="Mahmud O."/>
            <person name="Louha S."/>
            <person name="Chalopin D."/>
            <person name="Bennetzen J.L."/>
            <person name="Mauricio R."/>
        </authorList>
    </citation>
    <scope>NUCLEOTIDE SEQUENCE [LARGE SCALE GENOMIC DNA]</scope>
    <source>
        <strain evidence="10">NE01/NJP1002.9</strain>
        <tissue evidence="10">Muscle</tissue>
    </source>
</reference>
<dbReference type="Pfam" id="PF02493">
    <property type="entry name" value="MORN"/>
    <property type="match status" value="9"/>
</dbReference>
<dbReference type="GO" id="GO:0005930">
    <property type="term" value="C:axoneme"/>
    <property type="evidence" value="ECO:0007669"/>
    <property type="project" value="UniProtKB-SubCell"/>
</dbReference>
<feature type="compositionally biased region" description="Polar residues" evidence="9">
    <location>
        <begin position="648"/>
        <end position="659"/>
    </location>
</feature>
<keyword evidence="3" id="KW-0963">Cytoplasm</keyword>
<evidence type="ECO:0000256" key="1">
    <source>
        <dbReference type="ARBA" id="ARBA00004230"/>
    </source>
</evidence>
<dbReference type="GO" id="GO:0031514">
    <property type="term" value="C:motile cilium"/>
    <property type="evidence" value="ECO:0007669"/>
    <property type="project" value="UniProtKB-SubCell"/>
</dbReference>
<keyword evidence="4" id="KW-0677">Repeat</keyword>
<protein>
    <recommendedName>
        <fullName evidence="12">Radial spoke head 10 homolog B2</fullName>
    </recommendedName>
</protein>
<dbReference type="AlphaFoldDB" id="A0A315V587"/>
<evidence type="ECO:0000256" key="7">
    <source>
        <dbReference type="ARBA" id="ARBA00023212"/>
    </source>
</evidence>
<evidence type="ECO:0000256" key="5">
    <source>
        <dbReference type="ARBA" id="ARBA00022846"/>
    </source>
</evidence>
<dbReference type="Proteomes" id="UP000250572">
    <property type="component" value="Unassembled WGS sequence"/>
</dbReference>
<dbReference type="SUPFAM" id="SSF82185">
    <property type="entry name" value="Histone H3 K4-specific methyltransferase SET7/9 N-terminal domain"/>
    <property type="match status" value="3"/>
</dbReference>
<keyword evidence="8" id="KW-0966">Cell projection</keyword>
<dbReference type="PANTHER" id="PTHR46613">
    <property type="entry name" value="RADIAL SPOKE HEAD 10 HOMOLOG B-RELATED"/>
    <property type="match status" value="1"/>
</dbReference>
<dbReference type="InterPro" id="IPR003409">
    <property type="entry name" value="MORN"/>
</dbReference>
<evidence type="ECO:0000256" key="6">
    <source>
        <dbReference type="ARBA" id="ARBA00023069"/>
    </source>
</evidence>
<keyword evidence="5" id="KW-0282">Flagellum</keyword>
<proteinExistence type="predicted"/>
<dbReference type="EMBL" id="NHOQ01002872">
    <property type="protein sequence ID" value="PWA14075.1"/>
    <property type="molecule type" value="Genomic_DNA"/>
</dbReference>
<accession>A0A315V587</accession>
<dbReference type="Gene3D" id="2.20.110.10">
    <property type="entry name" value="Histone H3 K4-specific methyltransferase SET7/9 N-terminal domain"/>
    <property type="match status" value="5"/>
</dbReference>
<dbReference type="PANTHER" id="PTHR46613:SF1">
    <property type="entry name" value="RADIAL SPOKE HEAD 10 HOMOLOG B-RELATED"/>
    <property type="match status" value="1"/>
</dbReference>
<evidence type="ECO:0008006" key="12">
    <source>
        <dbReference type="Google" id="ProtNLM"/>
    </source>
</evidence>
<evidence type="ECO:0000313" key="10">
    <source>
        <dbReference type="EMBL" id="PWA14075.1"/>
    </source>
</evidence>
<evidence type="ECO:0000256" key="4">
    <source>
        <dbReference type="ARBA" id="ARBA00022737"/>
    </source>
</evidence>
<dbReference type="SMART" id="SM00698">
    <property type="entry name" value="MORN"/>
    <property type="match status" value="10"/>
</dbReference>
<dbReference type="STRING" id="33528.ENSGAFP00000016148"/>
<feature type="compositionally biased region" description="Basic and acidic residues" evidence="9">
    <location>
        <begin position="677"/>
        <end position="692"/>
    </location>
</feature>
<sequence length="765" mass="87285">MEVLNAELCDEEICIEADIKNNENGGETLDESLLSLSERVANILLRGSESNDRTRTEDIYELPDIICLKIQRYKGETSDGQIHGEGVASFEGGHEYKGIFSKGLMEGFGTFTQADGVKYEGDFVCNLPMGQGTLTWLDGSTYTGDISRGIRHGIGTYKCARTGMSYSGQWDQGKRHGKGKVYYDEDQSSWYDGDWVVNKREGWGERGYPSGNTYAGEWRNNLRHGEGTMNWIKLGQQYVGSWKDGVQHGLGTHTWFLKRSDGSQYAQSNQYRGEFFEGQRHGKGVFYYAGGAIYTGEWRNNKKHGQGKLTARSGRVFECEFDDDLILASLSEDRAALPLVAVAGILPLSDNDSKILGSDMAFNIRVLLNKIPQRDRETERMKVSSSAVPLPFRCCSPPHAVSVLPQVESVVMSQHVELRLIFGFYSRLGRSNPPDNIFLLSHLQFWRLLKDCNIHRHGVTLTQIDRLIREEGGVTKTCLPFTFMPLHEFLMGLVTVAYYIYREDLVSEKPLLAACFSKLMTNDVLPNARNVKGLLFSQPDVTEEALKYLNKCWEIFQYFCRIYSAHSDEPCMTCRHLLWMFRDLRLFDQRLTTTTLLELLIAENCLSDTWPSRVELEILFLEFFEVLLDCAELKFQQVSDEPEESAVQIATDSQTTENSLEAEEASREEVEAAAQHVQEEEKDTVPKVEREQVVPPEDYLEDHSEEKMSEHEPRDHQEPSTILTIQQFFTYCFFPAVKHHILVTREMEKLAEEAQNAKVFHFIEN</sequence>
<keyword evidence="6" id="KW-0969">Cilium</keyword>
<evidence type="ECO:0000313" key="11">
    <source>
        <dbReference type="Proteomes" id="UP000250572"/>
    </source>
</evidence>
<feature type="compositionally biased region" description="Basic and acidic residues" evidence="9">
    <location>
        <begin position="701"/>
        <end position="718"/>
    </location>
</feature>
<comment type="caution">
    <text evidence="10">The sequence shown here is derived from an EMBL/GenBank/DDBJ whole genome shotgun (WGS) entry which is preliminary data.</text>
</comment>
<evidence type="ECO:0000256" key="2">
    <source>
        <dbReference type="ARBA" id="ARBA00004430"/>
    </source>
</evidence>